<evidence type="ECO:0000313" key="1">
    <source>
        <dbReference type="EMBL" id="STZ26911.1"/>
    </source>
</evidence>
<reference evidence="1 2" key="1">
    <citation type="submission" date="2018-06" db="EMBL/GenBank/DDBJ databases">
        <authorList>
            <consortium name="Pathogen Informatics"/>
            <person name="Doyle S."/>
        </authorList>
    </citation>
    <scope>NUCLEOTIDE SEQUENCE [LARGE SCALE GENOMIC DNA]</scope>
    <source>
        <strain evidence="1 2">NCTC11179</strain>
    </source>
</reference>
<dbReference type="Proteomes" id="UP000255024">
    <property type="component" value="Unassembled WGS sequence"/>
</dbReference>
<keyword evidence="2" id="KW-1185">Reference proteome</keyword>
<dbReference type="AlphaFoldDB" id="A0A378RKV3"/>
<organism evidence="1 2">
    <name type="scientific">Myroides odoratus</name>
    <name type="common">Flavobacterium odoratum</name>
    <dbReference type="NCBI Taxonomy" id="256"/>
    <lineage>
        <taxon>Bacteria</taxon>
        <taxon>Pseudomonadati</taxon>
        <taxon>Bacteroidota</taxon>
        <taxon>Flavobacteriia</taxon>
        <taxon>Flavobacteriales</taxon>
        <taxon>Flavobacteriaceae</taxon>
        <taxon>Myroides</taxon>
    </lineage>
</organism>
<proteinExistence type="predicted"/>
<protein>
    <submittedName>
        <fullName evidence="1">RteC protein</fullName>
    </submittedName>
</protein>
<name>A0A378RKV3_MYROD</name>
<accession>A0A378RKV3</accession>
<gene>
    <name evidence="1" type="ORF">NCTC11179_00438</name>
</gene>
<dbReference type="InterPro" id="IPR018534">
    <property type="entry name" value="Tet_reg_excision_RteC"/>
</dbReference>
<evidence type="ECO:0000313" key="2">
    <source>
        <dbReference type="Proteomes" id="UP000255024"/>
    </source>
</evidence>
<sequence>MFFILAIVIINQPNSIIMEHQNMILKNALNSIKSKEAELGLLESITIEKTLEIIHFIQLVLLNIKTTILKNGFTNQSDEVVFFKVIKPKILSKLIFYNKVYRIELSCPLDYTSQHKYYLKKIEELNLEYKKHFCQCDFYKYYKSNRSDKDLEYFTLGKITPLIGINSFAFEIDTLFSTYYDYKVSRILAHNLLQYYLQEKIDTQLRRIQPCPSISETLIWSESQNALIELIYALYVSGSINNGQLEIRKIAILFQQLFGITLLDIHHAFHRMKTRAKSKTSYLDKLKETLEEYMNN</sequence>
<dbReference type="Pfam" id="PF09357">
    <property type="entry name" value="RteC"/>
    <property type="match status" value="1"/>
</dbReference>
<dbReference type="EMBL" id="UGQL01000001">
    <property type="protein sequence ID" value="STZ26911.1"/>
    <property type="molecule type" value="Genomic_DNA"/>
</dbReference>